<comment type="caution">
    <text evidence="2">The sequence shown here is derived from an EMBL/GenBank/DDBJ whole genome shotgun (WGS) entry which is preliminary data.</text>
</comment>
<organism evidence="2 3">
    <name type="scientific">Nocardioides antri</name>
    <dbReference type="NCBI Taxonomy" id="2607659"/>
    <lineage>
        <taxon>Bacteria</taxon>
        <taxon>Bacillati</taxon>
        <taxon>Actinomycetota</taxon>
        <taxon>Actinomycetes</taxon>
        <taxon>Propionibacteriales</taxon>
        <taxon>Nocardioidaceae</taxon>
        <taxon>Nocardioides</taxon>
    </lineage>
</organism>
<sequence length="358" mass="38698">MSSRHTLRRQLSRSADSEGKQAPPNGPMTLPTPCGTLSESVVSGLTASAGRRSFPTDSDVRAVTDPVHDRDFQLALWVLYELHHRGLAGVDDTLEWDPDLLGARRRLETVFETAVRDLVELPDPMPTTSSEVATELRRMTISGTEPELPAFLAREASHDQFLDYLAERAVYHLRESDAQCFLLPRIGGGAKTALAEILYDEFGAGRPDRLHADIFARALADLGMPTGLASYVDDADALTLASVNVTTLFNLHRRLRGAAAGHLAAFEATSSIPCRLIADGAERLALPASVVDYYVEHVEADSVHEQVAITGLCGNLVDAEPDLAADVILGAAACLTIDTLAADRLLARLREQPDRIAS</sequence>
<gene>
    <name evidence="2" type="ORF">F0U47_15770</name>
</gene>
<dbReference type="Pfam" id="PF14518">
    <property type="entry name" value="Haem_oxygenas_2"/>
    <property type="match status" value="1"/>
</dbReference>
<dbReference type="AlphaFoldDB" id="A0A5B1M231"/>
<proteinExistence type="predicted"/>
<keyword evidence="3" id="KW-1185">Reference proteome</keyword>
<dbReference type="EMBL" id="VUJW01000010">
    <property type="protein sequence ID" value="KAA1425810.1"/>
    <property type="molecule type" value="Genomic_DNA"/>
</dbReference>
<evidence type="ECO:0000313" key="2">
    <source>
        <dbReference type="EMBL" id="KAA1425810.1"/>
    </source>
</evidence>
<dbReference type="Gene3D" id="1.20.910.10">
    <property type="entry name" value="Heme oxygenase-like"/>
    <property type="match status" value="1"/>
</dbReference>
<dbReference type="InterPro" id="IPR016084">
    <property type="entry name" value="Haem_Oase-like_multi-hlx"/>
</dbReference>
<dbReference type="SUPFAM" id="SSF48613">
    <property type="entry name" value="Heme oxygenase-like"/>
    <property type="match status" value="1"/>
</dbReference>
<protein>
    <submittedName>
        <fullName evidence="2">Iron-containing redox enzyme family protein</fullName>
    </submittedName>
</protein>
<dbReference type="Proteomes" id="UP000324351">
    <property type="component" value="Unassembled WGS sequence"/>
</dbReference>
<evidence type="ECO:0000256" key="1">
    <source>
        <dbReference type="SAM" id="MobiDB-lite"/>
    </source>
</evidence>
<accession>A0A5B1M231</accession>
<dbReference type="SMART" id="SM01236">
    <property type="entry name" value="Haem_oxygenase_2"/>
    <property type="match status" value="1"/>
</dbReference>
<reference evidence="2 3" key="1">
    <citation type="submission" date="2019-09" db="EMBL/GenBank/DDBJ databases">
        <title>Nocardioides panacisoli sp. nov., isolated from the soil of a ginseng field.</title>
        <authorList>
            <person name="Cho C."/>
        </authorList>
    </citation>
    <scope>NUCLEOTIDE SEQUENCE [LARGE SCALE GENOMIC DNA]</scope>
    <source>
        <strain evidence="2 3">BN140041</strain>
    </source>
</reference>
<reference evidence="2 3" key="2">
    <citation type="submission" date="2019-09" db="EMBL/GenBank/DDBJ databases">
        <authorList>
            <person name="Jin C."/>
        </authorList>
    </citation>
    <scope>NUCLEOTIDE SEQUENCE [LARGE SCALE GENOMIC DNA]</scope>
    <source>
        <strain evidence="2 3">BN140041</strain>
    </source>
</reference>
<feature type="region of interest" description="Disordered" evidence="1">
    <location>
        <begin position="1"/>
        <end position="38"/>
    </location>
</feature>
<dbReference type="RefSeq" id="WP_149751437.1">
    <property type="nucleotide sequence ID" value="NZ_VUJW01000010.1"/>
</dbReference>
<evidence type="ECO:0000313" key="3">
    <source>
        <dbReference type="Proteomes" id="UP000324351"/>
    </source>
</evidence>
<name>A0A5B1M231_9ACTN</name>
<feature type="compositionally biased region" description="Basic residues" evidence="1">
    <location>
        <begin position="1"/>
        <end position="11"/>
    </location>
</feature>